<dbReference type="InterPro" id="IPR036097">
    <property type="entry name" value="HisK_dim/P_sf"/>
</dbReference>
<feature type="transmembrane region" description="Helical" evidence="13">
    <location>
        <begin position="19"/>
        <end position="39"/>
    </location>
</feature>
<evidence type="ECO:0000313" key="15">
    <source>
        <dbReference type="EMBL" id="MDO6965431.1"/>
    </source>
</evidence>
<dbReference type="InterPro" id="IPR004358">
    <property type="entry name" value="Sig_transdc_His_kin-like_C"/>
</dbReference>
<dbReference type="SUPFAM" id="SSF55874">
    <property type="entry name" value="ATPase domain of HSP90 chaperone/DNA topoisomerase II/histidine kinase"/>
    <property type="match status" value="1"/>
</dbReference>
<evidence type="ECO:0000256" key="6">
    <source>
        <dbReference type="ARBA" id="ARBA00022692"/>
    </source>
</evidence>
<dbReference type="Gene3D" id="6.10.250.3020">
    <property type="match status" value="1"/>
</dbReference>
<dbReference type="GO" id="GO:0005524">
    <property type="term" value="F:ATP binding"/>
    <property type="evidence" value="ECO:0007669"/>
    <property type="project" value="UniProtKB-KW"/>
</dbReference>
<keyword evidence="3 13" id="KW-1003">Cell membrane</keyword>
<dbReference type="InterPro" id="IPR036890">
    <property type="entry name" value="HATPase_C_sf"/>
</dbReference>
<evidence type="ECO:0000256" key="11">
    <source>
        <dbReference type="ARBA" id="ARBA00023012"/>
    </source>
</evidence>
<dbReference type="EC" id="2.7.13.3" evidence="13"/>
<evidence type="ECO:0000256" key="1">
    <source>
        <dbReference type="ARBA" id="ARBA00000085"/>
    </source>
</evidence>
<comment type="catalytic activity">
    <reaction evidence="1 13">
        <text>ATP + protein L-histidine = ADP + protein N-phospho-L-histidine.</text>
        <dbReference type="EC" id="2.7.13.3"/>
    </reaction>
</comment>
<keyword evidence="11 13" id="KW-0902">Two-component regulatory system</keyword>
<reference evidence="15" key="1">
    <citation type="journal article" date="2015" name="Int. J. Syst. Evol. Microbiol.">
        <title>Rhizobium alvei sp. nov., isolated from a freshwater river.</title>
        <authorList>
            <person name="Sheu S.Y."/>
            <person name="Huang H.W."/>
            <person name="Young C.C."/>
            <person name="Chen W.M."/>
        </authorList>
    </citation>
    <scope>NUCLEOTIDE SEQUENCE</scope>
    <source>
        <strain evidence="15">TNR-22</strain>
    </source>
</reference>
<evidence type="ECO:0000256" key="5">
    <source>
        <dbReference type="ARBA" id="ARBA00022679"/>
    </source>
</evidence>
<dbReference type="Proteomes" id="UP001174932">
    <property type="component" value="Unassembled WGS sequence"/>
</dbReference>
<dbReference type="InterPro" id="IPR005467">
    <property type="entry name" value="His_kinase_dom"/>
</dbReference>
<dbReference type="SUPFAM" id="SSF47384">
    <property type="entry name" value="Homodimeric domain of signal transducing histidine kinase"/>
    <property type="match status" value="1"/>
</dbReference>
<reference evidence="15" key="2">
    <citation type="submission" date="2023-07" db="EMBL/GenBank/DDBJ databases">
        <authorList>
            <person name="Shen H."/>
        </authorList>
    </citation>
    <scope>NUCLEOTIDE SEQUENCE</scope>
    <source>
        <strain evidence="15">TNR-22</strain>
    </source>
</reference>
<comment type="function">
    <text evidence="13">Member of the two-component regulatory system DctB/DctD involved in the transport of C4-dicarboxylates. DctB functions as a membrane-associated protein kinase that phosphorylates DctD in response to environmental signals.</text>
</comment>
<dbReference type="Pfam" id="PF02518">
    <property type="entry name" value="HATPase_c"/>
    <property type="match status" value="1"/>
</dbReference>
<dbReference type="RefSeq" id="WP_304377351.1">
    <property type="nucleotide sequence ID" value="NZ_JAUOZU010000010.1"/>
</dbReference>
<keyword evidence="16" id="KW-1185">Reference proteome</keyword>
<evidence type="ECO:0000313" key="16">
    <source>
        <dbReference type="Proteomes" id="UP001174932"/>
    </source>
</evidence>
<sequence>MNQVDDFAPTQTQSRTLRLWLMALSLVLAALVGTIGWHYGRSLALADLVEQARSDAELKIALMQAALERPRAVPLILSLDKEVADALSSRSGVQIDRLNRKLEGLVSDSQASVIYVIGPDGRAIASSNWREPTSFIGNNYSFRAYFSDAMRDGRAEEFALGSVSKRPGLYLSRRVDGTRGPLGIVVVKSEFDGIEARWQATGRATFISDQRGIILISSLAAMRFNTLVPLPAAERTALRNSMQFGQADLHYLPLPVDEAIGSDLSLTRAALPGLNHKDTYLHLTLAVPSTPWSLHYLLATDAEMASRARQTMFLALAGFIPVLAGSAILIRRRQMSQERLTTAARIQAELERRVRERTEDLTQARDALEAEIAGHKSTEHKLKGVQQDLVAANRLAILGQVSAGVAHEINQPLATIRAYADNGAIFLTRRKNEAATENFAAIARLTERIADITDGLRNFARKGHGRVGPTRLTEVLEGAALLLRTRFSGRMEALQIERTDPDLMVLGEGIRLEQIFINLFQNALEALAERPEGRVRVETVTIGEMVCIRVADNGPGLSEEVQAQLFSPFNTSKERGLGLGLVISQEIAKEFGGRIEVASSTDGATFDVYLRKA</sequence>
<accession>A0ABT8YNY1</accession>
<evidence type="ECO:0000256" key="8">
    <source>
        <dbReference type="ARBA" id="ARBA00022777"/>
    </source>
</evidence>
<evidence type="ECO:0000256" key="13">
    <source>
        <dbReference type="PIRNR" id="PIRNR036431"/>
    </source>
</evidence>
<name>A0ABT8YNY1_9HYPH</name>
<feature type="transmembrane region" description="Helical" evidence="13">
    <location>
        <begin position="312"/>
        <end position="330"/>
    </location>
</feature>
<protein>
    <recommendedName>
        <fullName evidence="13">C4-dicarboxylate transport sensor protein</fullName>
        <ecNumber evidence="13">2.7.13.3</ecNumber>
    </recommendedName>
</protein>
<dbReference type="SMART" id="SM00388">
    <property type="entry name" value="HisKA"/>
    <property type="match status" value="1"/>
</dbReference>
<dbReference type="EMBL" id="JAUOZU010000010">
    <property type="protein sequence ID" value="MDO6965431.1"/>
    <property type="molecule type" value="Genomic_DNA"/>
</dbReference>
<keyword evidence="5 13" id="KW-0808">Transferase</keyword>
<keyword evidence="12 13" id="KW-0472">Membrane</keyword>
<dbReference type="InterPro" id="IPR029151">
    <property type="entry name" value="Sensor-like_sf"/>
</dbReference>
<dbReference type="PANTHER" id="PTHR43065:SF46">
    <property type="entry name" value="C4-DICARBOXYLATE TRANSPORT SENSOR PROTEIN DCTB"/>
    <property type="match status" value="1"/>
</dbReference>
<evidence type="ECO:0000259" key="14">
    <source>
        <dbReference type="PROSITE" id="PS50109"/>
    </source>
</evidence>
<dbReference type="Pfam" id="PF00512">
    <property type="entry name" value="HisKA"/>
    <property type="match status" value="1"/>
</dbReference>
<keyword evidence="4" id="KW-0597">Phosphoprotein</keyword>
<comment type="caution">
    <text evidence="15">The sequence shown here is derived from an EMBL/GenBank/DDBJ whole genome shotgun (WGS) entry which is preliminary data.</text>
</comment>
<gene>
    <name evidence="15" type="ORF">Q4481_15800</name>
</gene>
<dbReference type="Gene3D" id="3.30.565.10">
    <property type="entry name" value="Histidine kinase-like ATPase, C-terminal domain"/>
    <property type="match status" value="1"/>
</dbReference>
<dbReference type="InterPro" id="IPR033479">
    <property type="entry name" value="dCache_1"/>
</dbReference>
<dbReference type="PROSITE" id="PS50109">
    <property type="entry name" value="HIS_KIN"/>
    <property type="match status" value="1"/>
</dbReference>
<evidence type="ECO:0000256" key="7">
    <source>
        <dbReference type="ARBA" id="ARBA00022741"/>
    </source>
</evidence>
<keyword evidence="8 13" id="KW-0418">Kinase</keyword>
<evidence type="ECO:0000256" key="3">
    <source>
        <dbReference type="ARBA" id="ARBA00022475"/>
    </source>
</evidence>
<dbReference type="CDD" id="cd00082">
    <property type="entry name" value="HisKA"/>
    <property type="match status" value="1"/>
</dbReference>
<feature type="domain" description="Histidine kinase" evidence="14">
    <location>
        <begin position="404"/>
        <end position="613"/>
    </location>
</feature>
<dbReference type="SUPFAM" id="SSF103190">
    <property type="entry name" value="Sensory domain-like"/>
    <property type="match status" value="1"/>
</dbReference>
<dbReference type="SMART" id="SM00387">
    <property type="entry name" value="HATPase_c"/>
    <property type="match status" value="1"/>
</dbReference>
<keyword evidence="9 13" id="KW-0067">ATP-binding</keyword>
<evidence type="ECO:0000256" key="9">
    <source>
        <dbReference type="ARBA" id="ARBA00022840"/>
    </source>
</evidence>
<dbReference type="Gene3D" id="1.10.287.130">
    <property type="match status" value="1"/>
</dbReference>
<dbReference type="Pfam" id="PF02743">
    <property type="entry name" value="dCache_1"/>
    <property type="match status" value="1"/>
</dbReference>
<keyword evidence="10 13" id="KW-1133">Transmembrane helix</keyword>
<dbReference type="PANTHER" id="PTHR43065">
    <property type="entry name" value="SENSOR HISTIDINE KINASE"/>
    <property type="match status" value="1"/>
</dbReference>
<proteinExistence type="predicted"/>
<comment type="subcellular location">
    <subcellularLocation>
        <location evidence="13">Cell inner membrane</location>
    </subcellularLocation>
    <subcellularLocation>
        <location evidence="2">Cell membrane</location>
        <topology evidence="2">Multi-pass membrane protein</topology>
    </subcellularLocation>
</comment>
<dbReference type="Gene3D" id="3.30.450.20">
    <property type="entry name" value="PAS domain"/>
    <property type="match status" value="2"/>
</dbReference>
<evidence type="ECO:0000256" key="2">
    <source>
        <dbReference type="ARBA" id="ARBA00004651"/>
    </source>
</evidence>
<evidence type="ECO:0000256" key="10">
    <source>
        <dbReference type="ARBA" id="ARBA00022989"/>
    </source>
</evidence>
<keyword evidence="6 13" id="KW-0812">Transmembrane</keyword>
<evidence type="ECO:0000256" key="12">
    <source>
        <dbReference type="ARBA" id="ARBA00023136"/>
    </source>
</evidence>
<evidence type="ECO:0000256" key="4">
    <source>
        <dbReference type="ARBA" id="ARBA00022553"/>
    </source>
</evidence>
<dbReference type="InterPro" id="IPR017055">
    <property type="entry name" value="Sig_transdc_His_kinase_DctB"/>
</dbReference>
<organism evidence="15 16">
    <name type="scientific">Rhizobium alvei</name>
    <dbReference type="NCBI Taxonomy" id="1132659"/>
    <lineage>
        <taxon>Bacteria</taxon>
        <taxon>Pseudomonadati</taxon>
        <taxon>Pseudomonadota</taxon>
        <taxon>Alphaproteobacteria</taxon>
        <taxon>Hyphomicrobiales</taxon>
        <taxon>Rhizobiaceae</taxon>
        <taxon>Rhizobium/Agrobacterium group</taxon>
        <taxon>Rhizobium</taxon>
    </lineage>
</organism>
<dbReference type="PIRSF" id="PIRSF036431">
    <property type="entry name" value="STHK_DctB"/>
    <property type="match status" value="1"/>
</dbReference>
<keyword evidence="13" id="KW-0997">Cell inner membrane</keyword>
<keyword evidence="7 13" id="KW-0547">Nucleotide-binding</keyword>
<dbReference type="InterPro" id="IPR003661">
    <property type="entry name" value="HisK_dim/P_dom"/>
</dbReference>
<dbReference type="PRINTS" id="PR00344">
    <property type="entry name" value="BCTRLSENSOR"/>
</dbReference>
<dbReference type="InterPro" id="IPR003594">
    <property type="entry name" value="HATPase_dom"/>
</dbReference>